<dbReference type="Pfam" id="PF01566">
    <property type="entry name" value="Nramp"/>
    <property type="match status" value="1"/>
</dbReference>
<comment type="function">
    <text evidence="6">H(+)-stimulated, divalent metal cation uptake system.</text>
</comment>
<feature type="transmembrane region" description="Helical" evidence="6">
    <location>
        <begin position="208"/>
        <end position="232"/>
    </location>
</feature>
<dbReference type="Proteomes" id="UP001213680">
    <property type="component" value="Chromosome"/>
</dbReference>
<keyword evidence="8" id="KW-1185">Reference proteome</keyword>
<evidence type="ECO:0000256" key="2">
    <source>
        <dbReference type="ARBA" id="ARBA00022448"/>
    </source>
</evidence>
<feature type="transmembrane region" description="Helical" evidence="6">
    <location>
        <begin position="29"/>
        <end position="45"/>
    </location>
</feature>
<evidence type="ECO:0000313" key="7">
    <source>
        <dbReference type="EMBL" id="WDH77307.1"/>
    </source>
</evidence>
<dbReference type="RefSeq" id="WP_268745959.1">
    <property type="nucleotide sequence ID" value="NZ_CP118099.1"/>
</dbReference>
<evidence type="ECO:0000256" key="4">
    <source>
        <dbReference type="ARBA" id="ARBA00022989"/>
    </source>
</evidence>
<keyword evidence="6" id="KW-1003">Cell membrane</keyword>
<evidence type="ECO:0000256" key="5">
    <source>
        <dbReference type="ARBA" id="ARBA00023136"/>
    </source>
</evidence>
<evidence type="ECO:0000256" key="6">
    <source>
        <dbReference type="HAMAP-Rule" id="MF_00221"/>
    </source>
</evidence>
<evidence type="ECO:0000256" key="1">
    <source>
        <dbReference type="ARBA" id="ARBA00004141"/>
    </source>
</evidence>
<feature type="transmembrane region" description="Helical" evidence="6">
    <location>
        <begin position="302"/>
        <end position="328"/>
    </location>
</feature>
<evidence type="ECO:0000256" key="3">
    <source>
        <dbReference type="ARBA" id="ARBA00022692"/>
    </source>
</evidence>
<sequence length="425" mass="46250">MRQKKEGYVMLNEVESPRTHHSISQKMKTLLPFLGPAFVASIAYIDPGNYATNIAAGSQFGYLLLWVILIANIMAGLIQTLSAKIGIATGKNLPEICRDRFSRKTAIFLWIQAELMIMATDLAEFVGAALGIYLVFDVTLIQAALLAAVGSFAILEVQRRGYRPLETVITGMLLVVALAFAIQTFSAQPEMKPLLSGLLIPRFDGTESILLAAGILGATVMPHAIYLHSALTQRRIIGKDTVARKRIMKFERIDVMIAMIFAGAINASMLIIAAAVFYKNGIIVNDLEIAHQQFDSFLGSPIAMLFGIGLMVAGLSSASVGTLAGDVVMQGYIQKHIPIYVRRLITMTPPLLLILSGVNLSNALVWSQVVLSFGIAFALVPLLLFTSNKQLMGGLVNHRFTTWIGWGITAIVIALNLFLILQTFV</sequence>
<dbReference type="HAMAP" id="MF_00221">
    <property type="entry name" value="NRAMP"/>
    <property type="match status" value="1"/>
</dbReference>
<dbReference type="NCBIfam" id="NF001923">
    <property type="entry name" value="PRK00701.1"/>
    <property type="match status" value="1"/>
</dbReference>
<feature type="transmembrane region" description="Helical" evidence="6">
    <location>
        <begin position="167"/>
        <end position="188"/>
    </location>
</feature>
<protein>
    <recommendedName>
        <fullName evidence="6">Divalent metal cation transporter MntH</fullName>
    </recommendedName>
</protein>
<dbReference type="PANTHER" id="PTHR11706:SF33">
    <property type="entry name" value="NATURAL RESISTANCE-ASSOCIATED MACROPHAGE PROTEIN 2"/>
    <property type="match status" value="1"/>
</dbReference>
<feature type="transmembrane region" description="Helical" evidence="6">
    <location>
        <begin position="253"/>
        <end position="278"/>
    </location>
</feature>
<name>A0ABY7X2H9_9BACL</name>
<keyword evidence="2 6" id="KW-0813">Transport</keyword>
<comment type="similarity">
    <text evidence="6">Belongs to the NRAMP family.</text>
</comment>
<evidence type="ECO:0000313" key="8">
    <source>
        <dbReference type="Proteomes" id="UP001213680"/>
    </source>
</evidence>
<organism evidence="7 8">
    <name type="scientific">Exiguobacterium marinum</name>
    <dbReference type="NCBI Taxonomy" id="273528"/>
    <lineage>
        <taxon>Bacteria</taxon>
        <taxon>Bacillati</taxon>
        <taxon>Bacillota</taxon>
        <taxon>Bacilli</taxon>
        <taxon>Bacillales</taxon>
        <taxon>Bacillales Family XII. Incertae Sedis</taxon>
        <taxon>Exiguobacterium</taxon>
    </lineage>
</organism>
<keyword evidence="5 6" id="KW-0472">Membrane</keyword>
<dbReference type="PANTHER" id="PTHR11706">
    <property type="entry name" value="SOLUTE CARRIER PROTEIN FAMILY 11 MEMBER"/>
    <property type="match status" value="1"/>
</dbReference>
<comment type="subcellular location">
    <subcellularLocation>
        <location evidence="6">Cell membrane</location>
        <topology evidence="6">Multi-pass membrane protein</topology>
    </subcellularLocation>
    <subcellularLocation>
        <location evidence="1">Membrane</location>
        <topology evidence="1">Multi-pass membrane protein</topology>
    </subcellularLocation>
</comment>
<feature type="transmembrane region" description="Helical" evidence="6">
    <location>
        <begin position="364"/>
        <end position="388"/>
    </location>
</feature>
<feature type="transmembrane region" description="Helical" evidence="6">
    <location>
        <begin position="340"/>
        <end position="358"/>
    </location>
</feature>
<accession>A0ABY7X2H9</accession>
<dbReference type="PRINTS" id="PR00447">
    <property type="entry name" value="NATRESASSCMP"/>
</dbReference>
<reference evidence="7 8" key="1">
    <citation type="submission" date="2023-02" db="EMBL/GenBank/DDBJ databases">
        <title>A bacterium isolated from plastisphere.</title>
        <authorList>
            <person name="Sun Y."/>
        </authorList>
    </citation>
    <scope>NUCLEOTIDE SEQUENCE [LARGE SCALE GENOMIC DNA]</scope>
    <source>
        <strain evidence="8">a-1</strain>
    </source>
</reference>
<dbReference type="EMBL" id="CP118099">
    <property type="protein sequence ID" value="WDH77307.1"/>
    <property type="molecule type" value="Genomic_DNA"/>
</dbReference>
<feature type="transmembrane region" description="Helical" evidence="6">
    <location>
        <begin position="107"/>
        <end position="126"/>
    </location>
</feature>
<proteinExistence type="inferred from homology"/>
<gene>
    <name evidence="6" type="primary">mntH</name>
    <name evidence="7" type="ORF">PTI97_02810</name>
</gene>
<feature type="transmembrane region" description="Helical" evidence="6">
    <location>
        <begin position="132"/>
        <end position="155"/>
    </location>
</feature>
<keyword evidence="6" id="KW-0769">Symport</keyword>
<feature type="transmembrane region" description="Helical" evidence="6">
    <location>
        <begin position="400"/>
        <end position="421"/>
    </location>
</feature>
<dbReference type="NCBIfam" id="NF037982">
    <property type="entry name" value="Nramp_1"/>
    <property type="match status" value="1"/>
</dbReference>
<dbReference type="NCBIfam" id="TIGR01197">
    <property type="entry name" value="nramp"/>
    <property type="match status" value="1"/>
</dbReference>
<keyword evidence="4 6" id="KW-1133">Transmembrane helix</keyword>
<feature type="transmembrane region" description="Helical" evidence="6">
    <location>
        <begin position="65"/>
        <end position="87"/>
    </location>
</feature>
<keyword evidence="6" id="KW-0406">Ion transport</keyword>
<dbReference type="InterPro" id="IPR001046">
    <property type="entry name" value="NRAMP_fam"/>
</dbReference>
<keyword evidence="3 6" id="KW-0812">Transmembrane</keyword>